<dbReference type="GeneID" id="106058018"/>
<evidence type="ECO:0000313" key="2">
    <source>
        <dbReference type="Proteomes" id="UP001165740"/>
    </source>
</evidence>
<dbReference type="AlphaFoldDB" id="A0A9W3BQ31"/>
<name>A0A9W3BQ31_BIOGL</name>
<sequence length="100" mass="10763">MKANMIKAALLVVMATVAINEAIVCLPNYCENVQCEAITSCDGRIVSRGGFCGCCDMCKKVLNPGDNCFQMLFRGVPSTVMCPDNYHCDAVTTKCVAVTQ</sequence>
<dbReference type="OrthoDB" id="7357196at2759"/>
<feature type="chain" id="PRO_5040775545" evidence="1">
    <location>
        <begin position="23"/>
        <end position="100"/>
    </location>
</feature>
<proteinExistence type="predicted"/>
<keyword evidence="1" id="KW-0732">Signal</keyword>
<gene>
    <name evidence="3" type="primary">LOC106058018</name>
</gene>
<dbReference type="OMA" id="NEIRTEH"/>
<reference evidence="3" key="1">
    <citation type="submission" date="2025-08" db="UniProtKB">
        <authorList>
            <consortium name="RefSeq"/>
        </authorList>
    </citation>
    <scope>IDENTIFICATION</scope>
</reference>
<evidence type="ECO:0000313" key="3">
    <source>
        <dbReference type="RefSeq" id="XP_055901602.1"/>
    </source>
</evidence>
<feature type="signal peptide" evidence="1">
    <location>
        <begin position="1"/>
        <end position="22"/>
    </location>
</feature>
<accession>A0A9W3BQ31</accession>
<protein>
    <submittedName>
        <fullName evidence="3">Cysteine-rich motor neuron 1 protein-like</fullName>
    </submittedName>
</protein>
<evidence type="ECO:0000256" key="1">
    <source>
        <dbReference type="SAM" id="SignalP"/>
    </source>
</evidence>
<organism evidence="2 3">
    <name type="scientific">Biomphalaria glabrata</name>
    <name type="common">Bloodfluke planorb</name>
    <name type="synonym">Freshwater snail</name>
    <dbReference type="NCBI Taxonomy" id="6526"/>
    <lineage>
        <taxon>Eukaryota</taxon>
        <taxon>Metazoa</taxon>
        <taxon>Spiralia</taxon>
        <taxon>Lophotrochozoa</taxon>
        <taxon>Mollusca</taxon>
        <taxon>Gastropoda</taxon>
        <taxon>Heterobranchia</taxon>
        <taxon>Euthyneura</taxon>
        <taxon>Panpulmonata</taxon>
        <taxon>Hygrophila</taxon>
        <taxon>Lymnaeoidea</taxon>
        <taxon>Planorbidae</taxon>
        <taxon>Biomphalaria</taxon>
    </lineage>
</organism>
<dbReference type="Proteomes" id="UP001165740">
    <property type="component" value="Chromosome 11"/>
</dbReference>
<keyword evidence="2" id="KW-1185">Reference proteome</keyword>
<dbReference type="RefSeq" id="XP_055901602.1">
    <property type="nucleotide sequence ID" value="XM_056045627.1"/>
</dbReference>